<protein>
    <recommendedName>
        <fullName evidence="2">Phosphoesterase</fullName>
        <ecNumber evidence="2">3.1.4.-</ecNumber>
    </recommendedName>
</protein>
<dbReference type="PANTHER" id="PTHR42850:SF2">
    <property type="entry name" value="BLL5683 PROTEIN"/>
    <property type="match status" value="1"/>
</dbReference>
<organism evidence="4">
    <name type="scientific">Acidobacterium capsulatum</name>
    <dbReference type="NCBI Taxonomy" id="33075"/>
    <lineage>
        <taxon>Bacteria</taxon>
        <taxon>Pseudomonadati</taxon>
        <taxon>Acidobacteriota</taxon>
        <taxon>Terriglobia</taxon>
        <taxon>Terriglobales</taxon>
        <taxon>Acidobacteriaceae</taxon>
        <taxon>Acidobacterium</taxon>
    </lineage>
</organism>
<dbReference type="EC" id="3.1.4.-" evidence="2"/>
<evidence type="ECO:0000256" key="1">
    <source>
        <dbReference type="ARBA" id="ARBA00008950"/>
    </source>
</evidence>
<feature type="domain" description="Calcineurin-like phosphoesterase" evidence="3">
    <location>
        <begin position="1"/>
        <end position="186"/>
    </location>
</feature>
<reference evidence="4" key="1">
    <citation type="journal article" date="2020" name="mSystems">
        <title>Genome- and Community-Level Interaction Insights into Carbon Utilization and Element Cycling Functions of Hydrothermarchaeota in Hydrothermal Sediment.</title>
        <authorList>
            <person name="Zhou Z."/>
            <person name="Liu Y."/>
            <person name="Xu W."/>
            <person name="Pan J."/>
            <person name="Luo Z.H."/>
            <person name="Li M."/>
        </authorList>
    </citation>
    <scope>NUCLEOTIDE SEQUENCE [LARGE SCALE GENOMIC DNA]</scope>
    <source>
        <strain evidence="4">SpSt-855</strain>
    </source>
</reference>
<comment type="caution">
    <text evidence="4">The sequence shown here is derived from an EMBL/GenBank/DDBJ whole genome shotgun (WGS) entry which is preliminary data.</text>
</comment>
<evidence type="ECO:0000259" key="3">
    <source>
        <dbReference type="Pfam" id="PF12850"/>
    </source>
</evidence>
<dbReference type="PIRSF" id="PIRSF000883">
    <property type="entry name" value="Pesterase_MJ0912"/>
    <property type="match status" value="1"/>
</dbReference>
<keyword evidence="2" id="KW-0479">Metal-binding</keyword>
<dbReference type="GO" id="GO:0016791">
    <property type="term" value="F:phosphatase activity"/>
    <property type="evidence" value="ECO:0007669"/>
    <property type="project" value="TreeGrafter"/>
</dbReference>
<dbReference type="InterPro" id="IPR000979">
    <property type="entry name" value="Phosphodiesterase_MJ0936/Vps29"/>
</dbReference>
<dbReference type="SUPFAM" id="SSF56300">
    <property type="entry name" value="Metallo-dependent phosphatases"/>
    <property type="match status" value="1"/>
</dbReference>
<evidence type="ECO:0000256" key="2">
    <source>
        <dbReference type="RuleBase" id="RU362039"/>
    </source>
</evidence>
<dbReference type="EMBL" id="DTKL01000081">
    <property type="protein sequence ID" value="HGY95679.1"/>
    <property type="molecule type" value="Genomic_DNA"/>
</dbReference>
<comment type="cofactor">
    <cofactor evidence="2">
        <name>a divalent metal cation</name>
        <dbReference type="ChEBI" id="CHEBI:60240"/>
    </cofactor>
</comment>
<dbReference type="Gene3D" id="3.60.21.10">
    <property type="match status" value="1"/>
</dbReference>
<dbReference type="InterPro" id="IPR029052">
    <property type="entry name" value="Metallo-depent_PP-like"/>
</dbReference>
<dbReference type="GO" id="GO:0046872">
    <property type="term" value="F:metal ion binding"/>
    <property type="evidence" value="ECO:0007669"/>
    <property type="project" value="UniProtKB-KW"/>
</dbReference>
<gene>
    <name evidence="4" type="ORF">ENW50_13485</name>
</gene>
<dbReference type="GO" id="GO:0005737">
    <property type="term" value="C:cytoplasm"/>
    <property type="evidence" value="ECO:0007669"/>
    <property type="project" value="TreeGrafter"/>
</dbReference>
<accession>A0A7V4XUX0</accession>
<name>A0A7V4XUX0_9BACT</name>
<dbReference type="PANTHER" id="PTHR42850">
    <property type="entry name" value="METALLOPHOSPHOESTERASE"/>
    <property type="match status" value="1"/>
</dbReference>
<evidence type="ECO:0000313" key="4">
    <source>
        <dbReference type="EMBL" id="HGY95679.1"/>
    </source>
</evidence>
<dbReference type="Pfam" id="PF12850">
    <property type="entry name" value="Metallophos_2"/>
    <property type="match status" value="1"/>
</dbReference>
<dbReference type="InterPro" id="IPR011152">
    <property type="entry name" value="Pesterase_MJ0912"/>
</dbReference>
<dbReference type="InterPro" id="IPR050126">
    <property type="entry name" value="Ap4A_hydrolase"/>
</dbReference>
<dbReference type="NCBIfam" id="TIGR00040">
    <property type="entry name" value="yfcE"/>
    <property type="match status" value="1"/>
</dbReference>
<proteinExistence type="inferred from homology"/>
<comment type="similarity">
    <text evidence="1 2">Belongs to the metallophosphoesterase superfamily. YfcE family.</text>
</comment>
<dbReference type="AlphaFoldDB" id="A0A7V4XUX0"/>
<dbReference type="InterPro" id="IPR024654">
    <property type="entry name" value="Calcineurin-like_PHP_lpxH"/>
</dbReference>
<sequence length="245" mass="27194">MKIIIISDIHANFAALQALPEDTYDQLWCLGDLVDYGPKPREVIQSVRKDATVVVRGNHDHAVGFDVDPKCSPPFQRLASETRRYTQEICSPADTSYLRNLPIRWETSVGSARFYLVHAVPTNPLFGYCPANSNQWETEVSLTASDFLVVGHTHTPFVKSVGKTTIINPGSLGQPKTGRPLACYAVWEDGQVLLKEYDYPLDQTISEIQEMPLASEDQKALINVLQTGSLPVQKHLGDRMAALAE</sequence>